<dbReference type="Proteomes" id="UP000557772">
    <property type="component" value="Unassembled WGS sequence"/>
</dbReference>
<feature type="transmembrane region" description="Helical" evidence="10">
    <location>
        <begin position="293"/>
        <end position="322"/>
    </location>
</feature>
<comment type="caution">
    <text evidence="10">Lacks conserved residue(s) required for the propagation of feature annotation.</text>
</comment>
<evidence type="ECO:0000256" key="4">
    <source>
        <dbReference type="ARBA" id="ARBA00022692"/>
    </source>
</evidence>
<dbReference type="GO" id="GO:0051453">
    <property type="term" value="P:regulation of intracellular pH"/>
    <property type="evidence" value="ECO:0007669"/>
    <property type="project" value="TreeGrafter"/>
</dbReference>
<keyword evidence="13" id="KW-1185">Reference proteome</keyword>
<feature type="transmembrane region" description="Helical" evidence="10">
    <location>
        <begin position="31"/>
        <end position="48"/>
    </location>
</feature>
<feature type="transmembrane region" description="Helical" evidence="10">
    <location>
        <begin position="207"/>
        <end position="224"/>
    </location>
</feature>
<dbReference type="AlphaFoldDB" id="A0A849AE67"/>
<dbReference type="InterPro" id="IPR038770">
    <property type="entry name" value="Na+/solute_symporter_sf"/>
</dbReference>
<dbReference type="PANTHER" id="PTHR10110:SF86">
    <property type="entry name" value="SODIUM_HYDROGEN EXCHANGER 7"/>
    <property type="match status" value="1"/>
</dbReference>
<sequence length="522" mass="55354">MIGLELLVAVAAVVLVGTVIGRRLHISPPVVLLACGVLIGLLPTIGDVQLPPDVVLLIFLPALLFWESLTISLQQVRQNYRGIALAGTVLVVLSAGAVALVAHAFGLPWGPAWILGAAVAPTDATAVAVLGRLLPFRRMTALRAESLVNDGTALVLYSVAVTATVSTRPGALSIAGQFVASYVVGIAVGLAVAYAGFVLRRTLADPLLGNTATVLVPFVAYLVAEELHGSGVLAVVAAGIVLGQAAPRIGRSATRHQSETFWTLVTFWLNAALFVLVGVRLPSVVDGLSSNRVGHALLIVLAVVAVLLVVRIAFVFASSWLIAAADRRRHGEGQLASGRYRLVSGLAGFRGAISLAIALSVPEFTDAGAPLPYRDTVIFVTAGVIVVTLAQGLILPRVVRWAGFAPDTGLSKQRRLAETAAEEAALDALPQFVDEQHIDPAVGEQVRLEIEQHLLHLTEPDTEGPLTGRQEYLRLRLALIGTKRATILRLRDERTIDDTVLRTIQSTLDLEELRLRAYDAHG</sequence>
<dbReference type="GO" id="GO:0015386">
    <property type="term" value="F:potassium:proton antiporter activity"/>
    <property type="evidence" value="ECO:0007669"/>
    <property type="project" value="TreeGrafter"/>
</dbReference>
<evidence type="ECO:0000259" key="11">
    <source>
        <dbReference type="Pfam" id="PF00999"/>
    </source>
</evidence>
<accession>A0A849AE67</accession>
<evidence type="ECO:0000256" key="7">
    <source>
        <dbReference type="ARBA" id="ARBA00023065"/>
    </source>
</evidence>
<evidence type="ECO:0000256" key="3">
    <source>
        <dbReference type="ARBA" id="ARBA00022475"/>
    </source>
</evidence>
<keyword evidence="8 10" id="KW-0472">Membrane</keyword>
<gene>
    <name evidence="12" type="ORF">HJ588_02185</name>
</gene>
<feature type="transmembrane region" description="Helical" evidence="10">
    <location>
        <begin position="112"/>
        <end position="135"/>
    </location>
</feature>
<feature type="transmembrane region" description="Helical" evidence="10">
    <location>
        <begin position="171"/>
        <end position="195"/>
    </location>
</feature>
<protein>
    <submittedName>
        <fullName evidence="12">Na+/H+ antiporter</fullName>
    </submittedName>
</protein>
<evidence type="ECO:0000256" key="1">
    <source>
        <dbReference type="ARBA" id="ARBA00004651"/>
    </source>
</evidence>
<keyword evidence="10" id="KW-0050">Antiport</keyword>
<organism evidence="12 13">
    <name type="scientific">Flexivirga aerilata</name>
    <dbReference type="NCBI Taxonomy" id="1656889"/>
    <lineage>
        <taxon>Bacteria</taxon>
        <taxon>Bacillati</taxon>
        <taxon>Actinomycetota</taxon>
        <taxon>Actinomycetes</taxon>
        <taxon>Micrococcales</taxon>
        <taxon>Dermacoccaceae</taxon>
        <taxon>Flexivirga</taxon>
    </lineage>
</organism>
<comment type="subcellular location">
    <subcellularLocation>
        <location evidence="1 10">Cell membrane</location>
        <topology evidence="1 10">Multi-pass membrane protein</topology>
    </subcellularLocation>
</comment>
<evidence type="ECO:0000313" key="13">
    <source>
        <dbReference type="Proteomes" id="UP000557772"/>
    </source>
</evidence>
<dbReference type="GO" id="GO:0098719">
    <property type="term" value="P:sodium ion import across plasma membrane"/>
    <property type="evidence" value="ECO:0007669"/>
    <property type="project" value="TreeGrafter"/>
</dbReference>
<feature type="domain" description="Cation/H+ exchanger transmembrane" evidence="11">
    <location>
        <begin position="12"/>
        <end position="401"/>
    </location>
</feature>
<keyword evidence="3 10" id="KW-1003">Cell membrane</keyword>
<reference evidence="12 13" key="1">
    <citation type="submission" date="2020-05" db="EMBL/GenBank/DDBJ databases">
        <title>Flexivirga sp. ID2601S isolated from air conditioner.</title>
        <authorList>
            <person name="Kim D.H."/>
        </authorList>
    </citation>
    <scope>NUCLEOTIDE SEQUENCE [LARGE SCALE GENOMIC DNA]</scope>
    <source>
        <strain evidence="12 13">ID2601S</strain>
    </source>
</reference>
<dbReference type="Pfam" id="PF00999">
    <property type="entry name" value="Na_H_Exchanger"/>
    <property type="match status" value="1"/>
</dbReference>
<keyword evidence="2 10" id="KW-0813">Transport</keyword>
<keyword evidence="9 10" id="KW-0739">Sodium transport</keyword>
<comment type="similarity">
    <text evidence="10">Belongs to the monovalent cation:proton antiporter 1 (CPA1) transporter (TC 2.A.36) family.</text>
</comment>
<dbReference type="NCBIfam" id="TIGR00831">
    <property type="entry name" value="a_cpa1"/>
    <property type="match status" value="1"/>
</dbReference>
<evidence type="ECO:0000256" key="9">
    <source>
        <dbReference type="ARBA" id="ARBA00023201"/>
    </source>
</evidence>
<feature type="transmembrane region" description="Helical" evidence="10">
    <location>
        <begin position="147"/>
        <end position="165"/>
    </location>
</feature>
<dbReference type="InterPro" id="IPR018422">
    <property type="entry name" value="Cation/H_exchanger_CPA1"/>
</dbReference>
<evidence type="ECO:0000256" key="6">
    <source>
        <dbReference type="ARBA" id="ARBA00023053"/>
    </source>
</evidence>
<keyword evidence="4 10" id="KW-0812">Transmembrane</keyword>
<dbReference type="EMBL" id="JABENB010000001">
    <property type="protein sequence ID" value="NNG38083.1"/>
    <property type="molecule type" value="Genomic_DNA"/>
</dbReference>
<comment type="caution">
    <text evidence="12">The sequence shown here is derived from an EMBL/GenBank/DDBJ whole genome shotgun (WGS) entry which is preliminary data.</text>
</comment>
<feature type="transmembrane region" description="Helical" evidence="10">
    <location>
        <begin position="261"/>
        <end position="281"/>
    </location>
</feature>
<proteinExistence type="inferred from homology"/>
<dbReference type="InterPro" id="IPR006153">
    <property type="entry name" value="Cation/H_exchanger_TM"/>
</dbReference>
<name>A0A849AE67_9MICO</name>
<keyword evidence="7 10" id="KW-0406">Ion transport</keyword>
<feature type="transmembrane region" description="Helical" evidence="10">
    <location>
        <begin position="54"/>
        <end position="71"/>
    </location>
</feature>
<evidence type="ECO:0000256" key="8">
    <source>
        <dbReference type="ARBA" id="ARBA00023136"/>
    </source>
</evidence>
<keyword evidence="5 10" id="KW-1133">Transmembrane helix</keyword>
<evidence type="ECO:0000256" key="10">
    <source>
        <dbReference type="RuleBase" id="RU366002"/>
    </source>
</evidence>
<dbReference type="GO" id="GO:0005886">
    <property type="term" value="C:plasma membrane"/>
    <property type="evidence" value="ECO:0007669"/>
    <property type="project" value="UniProtKB-SubCell"/>
</dbReference>
<dbReference type="InterPro" id="IPR004705">
    <property type="entry name" value="Cation/H_exchanger_CPA1_bac"/>
</dbReference>
<dbReference type="Gene3D" id="1.20.1530.20">
    <property type="match status" value="1"/>
</dbReference>
<comment type="function">
    <text evidence="10">Na(+)/H(+) antiporter that extrudes sodium in exchange for external protons.</text>
</comment>
<evidence type="ECO:0000256" key="5">
    <source>
        <dbReference type="ARBA" id="ARBA00022989"/>
    </source>
</evidence>
<keyword evidence="6 10" id="KW-0915">Sodium</keyword>
<evidence type="ECO:0000256" key="2">
    <source>
        <dbReference type="ARBA" id="ARBA00022448"/>
    </source>
</evidence>
<feature type="transmembrane region" description="Helical" evidence="10">
    <location>
        <begin position="83"/>
        <end position="106"/>
    </location>
</feature>
<evidence type="ECO:0000313" key="12">
    <source>
        <dbReference type="EMBL" id="NNG38083.1"/>
    </source>
</evidence>
<feature type="transmembrane region" description="Helical" evidence="10">
    <location>
        <begin position="342"/>
        <end position="361"/>
    </location>
</feature>
<feature type="transmembrane region" description="Helical" evidence="10">
    <location>
        <begin position="230"/>
        <end position="249"/>
    </location>
</feature>
<dbReference type="RefSeq" id="WP_171151523.1">
    <property type="nucleotide sequence ID" value="NZ_JABENB010000001.1"/>
</dbReference>
<dbReference type="PANTHER" id="PTHR10110">
    <property type="entry name" value="SODIUM/HYDROGEN EXCHANGER"/>
    <property type="match status" value="1"/>
</dbReference>
<dbReference type="GO" id="GO:0015385">
    <property type="term" value="F:sodium:proton antiporter activity"/>
    <property type="evidence" value="ECO:0007669"/>
    <property type="project" value="InterPro"/>
</dbReference>
<feature type="transmembrane region" description="Helical" evidence="10">
    <location>
        <begin position="376"/>
        <end position="395"/>
    </location>
</feature>
<feature type="transmembrane region" description="Helical" evidence="10">
    <location>
        <begin position="6"/>
        <end position="24"/>
    </location>
</feature>